<feature type="region of interest" description="Disordered" evidence="1">
    <location>
        <begin position="414"/>
        <end position="438"/>
    </location>
</feature>
<evidence type="ECO:0000256" key="2">
    <source>
        <dbReference type="SAM" id="SignalP"/>
    </source>
</evidence>
<feature type="compositionally biased region" description="Pro residues" evidence="1">
    <location>
        <begin position="424"/>
        <end position="436"/>
    </location>
</feature>
<dbReference type="EMBL" id="JACHXU010000001">
    <property type="protein sequence ID" value="MBB3204524.1"/>
    <property type="molecule type" value="Genomic_DNA"/>
</dbReference>
<sequence length="814" mass="86478">MRFEQHRSAKTTNLLQNRKFSVAGRRRLIALAAAAALAMAPGTGLAQGVTDVVLGSGSFQIPFNIAAGGSQPREVHLYMAIPAGTPAESNRGIAADTATTTATEPGEWRLLDRQSPSVGQFKVSETPDGTFWFATRTIDSSGRPHPPGPIDPELKVTVDTTQPVVDLIAEADADGKVTASFAVEDATGASQITVHYVTDTLQQWQTARVDRTEEGGRFSFEPTDQWQQLSLRLRVLDRAGNETIVKKRVQKPRVAVAASTRFASSPLGAGNPLYGNPASQPPANQHLMSPQYPAGPQYPAPPQSANLQHGISPYTNAPYANTPYGAPPQTNQPNNTPLGYSNEAPSIYSSRPLVGAPGAGVPAINPQINNPQIARNPTTATLAGNSPALPLPSTADQISQDFGRSAPGIEMLPNASTFGTEMLPTPPAEAPAPAPAKTPAEAMRPLDVTPQMQPAATQPSAPPPAARSTTPATAPATPRASTPRTSTGSTPAAKQDNATPQTPFVTENIPAPEGQRPAPTQLNRPATREVDESQSETDPVPSPWSPVDSNRTRNPSRQFSTKPETRPVAPGQLPLDSTDSASREQRRVPVTSVDPLNLERLAQRAVVRHSDSNQFSLDYEIEAIGGRGVEEIELYGTTDGGQTWKKWGSDPDKVSPFDIETNGEGIFGFQIVVVASNGLKSPSPLAGDAPDIVVVVDQTDPVVGISGAKYGEGDRAGSLVIAYHCEDRYLSSRPITLAFSDSPSGPWTTIAAGLRNIGDYVWPADPQLPRQIYLRIDATDQAGNVGGYVLEEPIDTRGLAPRARIRAFRSIPTR</sequence>
<dbReference type="RefSeq" id="WP_184300667.1">
    <property type="nucleotide sequence ID" value="NZ_JACHXU010000001.1"/>
</dbReference>
<gene>
    <name evidence="3" type="ORF">FHS27_000288</name>
</gene>
<feature type="region of interest" description="Disordered" evidence="1">
    <location>
        <begin position="451"/>
        <end position="591"/>
    </location>
</feature>
<evidence type="ECO:0000313" key="3">
    <source>
        <dbReference type="EMBL" id="MBB3204524.1"/>
    </source>
</evidence>
<feature type="compositionally biased region" description="Polar residues" evidence="1">
    <location>
        <begin position="496"/>
        <end position="505"/>
    </location>
</feature>
<accession>A0A7W5DTZ7</accession>
<dbReference type="Proteomes" id="UP000536179">
    <property type="component" value="Unassembled WGS sequence"/>
</dbReference>
<name>A0A7W5DTZ7_9BACT</name>
<feature type="signal peptide" evidence="2">
    <location>
        <begin position="1"/>
        <end position="46"/>
    </location>
</feature>
<keyword evidence="2" id="KW-0732">Signal</keyword>
<feature type="region of interest" description="Disordered" evidence="1">
    <location>
        <begin position="266"/>
        <end position="334"/>
    </location>
</feature>
<comment type="caution">
    <text evidence="3">The sequence shown here is derived from an EMBL/GenBank/DDBJ whole genome shotgun (WGS) entry which is preliminary data.</text>
</comment>
<feature type="compositionally biased region" description="Polar residues" evidence="1">
    <location>
        <begin position="306"/>
        <end position="319"/>
    </location>
</feature>
<proteinExistence type="predicted"/>
<feature type="chain" id="PRO_5031189227" evidence="2">
    <location>
        <begin position="47"/>
        <end position="814"/>
    </location>
</feature>
<keyword evidence="4" id="KW-1185">Reference proteome</keyword>
<evidence type="ECO:0000256" key="1">
    <source>
        <dbReference type="SAM" id="MobiDB-lite"/>
    </source>
</evidence>
<protein>
    <submittedName>
        <fullName evidence="3">Uncharacterized protein</fullName>
    </submittedName>
</protein>
<reference evidence="3 4" key="1">
    <citation type="submission" date="2020-08" db="EMBL/GenBank/DDBJ databases">
        <title>Genomic Encyclopedia of Type Strains, Phase III (KMG-III): the genomes of soil and plant-associated and newly described type strains.</title>
        <authorList>
            <person name="Whitman W."/>
        </authorList>
    </citation>
    <scope>NUCLEOTIDE SEQUENCE [LARGE SCALE GENOMIC DNA]</scope>
    <source>
        <strain evidence="3 4">CECT 8075</strain>
    </source>
</reference>
<feature type="compositionally biased region" description="Polar residues" evidence="1">
    <location>
        <begin position="277"/>
        <end position="288"/>
    </location>
</feature>
<organism evidence="3 4">
    <name type="scientific">Aporhodopirellula rubra</name>
    <dbReference type="NCBI Taxonomy" id="980271"/>
    <lineage>
        <taxon>Bacteria</taxon>
        <taxon>Pseudomonadati</taxon>
        <taxon>Planctomycetota</taxon>
        <taxon>Planctomycetia</taxon>
        <taxon>Pirellulales</taxon>
        <taxon>Pirellulaceae</taxon>
        <taxon>Aporhodopirellula</taxon>
    </lineage>
</organism>
<feature type="compositionally biased region" description="Polar residues" evidence="1">
    <location>
        <begin position="552"/>
        <end position="562"/>
    </location>
</feature>
<feature type="compositionally biased region" description="Low complexity" evidence="1">
    <location>
        <begin position="466"/>
        <end position="493"/>
    </location>
</feature>
<evidence type="ECO:0000313" key="4">
    <source>
        <dbReference type="Proteomes" id="UP000536179"/>
    </source>
</evidence>
<dbReference type="AlphaFoldDB" id="A0A7W5DTZ7"/>